<evidence type="ECO:0000259" key="7">
    <source>
        <dbReference type="Pfam" id="PF01180"/>
    </source>
</evidence>
<dbReference type="NCBIfam" id="TIGR01037">
    <property type="entry name" value="pyrD_sub1_fam"/>
    <property type="match status" value="1"/>
</dbReference>
<feature type="binding site" evidence="6">
    <location>
        <position position="182"/>
    </location>
    <ligand>
        <name>FMN</name>
        <dbReference type="ChEBI" id="CHEBI:58210"/>
    </ligand>
</feature>
<evidence type="ECO:0000313" key="9">
    <source>
        <dbReference type="Proteomes" id="UP001500908"/>
    </source>
</evidence>
<feature type="binding site" evidence="6">
    <location>
        <position position="182"/>
    </location>
    <ligand>
        <name>substrate</name>
    </ligand>
</feature>
<feature type="domain" description="Dihydroorotate dehydrogenase catalytic" evidence="7">
    <location>
        <begin position="60"/>
        <end position="344"/>
    </location>
</feature>
<dbReference type="InterPro" id="IPR013785">
    <property type="entry name" value="Aldolase_TIM"/>
</dbReference>
<name>A0ABP7FIM4_9ACTN</name>
<dbReference type="PANTHER" id="PTHR48109:SF1">
    <property type="entry name" value="DIHYDROOROTATE DEHYDROGENASE (FUMARATE)"/>
    <property type="match status" value="1"/>
</dbReference>
<evidence type="ECO:0000256" key="1">
    <source>
        <dbReference type="ARBA" id="ARBA00004725"/>
    </source>
</evidence>
<dbReference type="InterPro" id="IPR005720">
    <property type="entry name" value="Dihydroorotate_DH_cat"/>
</dbReference>
<comment type="caution">
    <text evidence="6">Lacks conserved residue(s) required for the propagation of feature annotation.</text>
</comment>
<comment type="subcellular location">
    <subcellularLocation>
        <location evidence="6">Cytoplasm</location>
    </subcellularLocation>
</comment>
<sequence length="369" mass="37919">MADAPPGMAWWMTAGAGPRPLLEPVPIAWPQARSAAVGAAHRPAREVETEDADEMSPDLRTWLGHVELANPVMTAAGCAGAGREIAQFFDISRLGAVITKSVMLQPRAGGPAPRMTETPSGVLSAVGLQGPGIDVFLQRDLPWLLSRGGRAVVSIAGASPEEYADLASRLSAAPGVTMIEVNLSSPNPADHGRHFVDDPSAAARVVAAVRGRARSDIPVFAKLSADVADLVGLATTCVEAGADGLSMINTVRGMAIDTSSMVPALAAGVGGVSGPAIRPVAVACVYDVHAALPQVPLIGMGGVRTGVDVLEFLLAGAAAVAVGTVIFHDPSACARVVREFEEVLEQRGVRRVGDLIGAAHRRSGAAVRD</sequence>
<dbReference type="SUPFAM" id="SSF51395">
    <property type="entry name" value="FMN-linked oxidoreductases"/>
    <property type="match status" value="1"/>
</dbReference>
<keyword evidence="5 6" id="KW-0560">Oxidoreductase</keyword>
<comment type="similarity">
    <text evidence="6">Belongs to the dihydroorotate dehydrogenase family. Type 1 subfamily.</text>
</comment>
<dbReference type="NCBIfam" id="NF005574">
    <property type="entry name" value="PRK07259.1"/>
    <property type="match status" value="1"/>
</dbReference>
<keyword evidence="9" id="KW-1185">Reference proteome</keyword>
<dbReference type="InterPro" id="IPR024920">
    <property type="entry name" value="Dihydroorotate_DH_1"/>
</dbReference>
<protein>
    <recommendedName>
        <fullName evidence="6">Dihydroorotate dehydrogenase</fullName>
        <shortName evidence="6">DHOD</shortName>
        <shortName evidence="6">DHODase</shortName>
        <shortName evidence="6">DHOdehase</shortName>
        <ecNumber evidence="6">1.3.-.-</ecNumber>
    </recommendedName>
</protein>
<dbReference type="InterPro" id="IPR001295">
    <property type="entry name" value="Dihydroorotate_DH_CS"/>
</dbReference>
<comment type="pathway">
    <text evidence="1 6">Pyrimidine metabolism; UMP biosynthesis via de novo pathway.</text>
</comment>
<dbReference type="CDD" id="cd04740">
    <property type="entry name" value="DHOD_1B_like"/>
    <property type="match status" value="1"/>
</dbReference>
<keyword evidence="2 6" id="KW-0285">Flavoprotein</keyword>
<reference evidence="9" key="1">
    <citation type="journal article" date="2019" name="Int. J. Syst. Evol. Microbiol.">
        <title>The Global Catalogue of Microorganisms (GCM) 10K type strain sequencing project: providing services to taxonomists for standard genome sequencing and annotation.</title>
        <authorList>
            <consortium name="The Broad Institute Genomics Platform"/>
            <consortium name="The Broad Institute Genome Sequencing Center for Infectious Disease"/>
            <person name="Wu L."/>
            <person name="Ma J."/>
        </authorList>
    </citation>
    <scope>NUCLEOTIDE SEQUENCE [LARGE SCALE GENOMIC DNA]</scope>
    <source>
        <strain evidence="9">JCM 17137</strain>
    </source>
</reference>
<dbReference type="Gene3D" id="3.20.20.70">
    <property type="entry name" value="Aldolase class I"/>
    <property type="match status" value="1"/>
</dbReference>
<dbReference type="EC" id="1.3.-.-" evidence="6"/>
<feature type="binding site" evidence="6">
    <location>
        <position position="222"/>
    </location>
    <ligand>
        <name>FMN</name>
        <dbReference type="ChEBI" id="CHEBI:58210"/>
    </ligand>
</feature>
<accession>A0ABP7FIM4</accession>
<dbReference type="Proteomes" id="UP001500908">
    <property type="component" value="Unassembled WGS sequence"/>
</dbReference>
<feature type="binding site" evidence="6">
    <location>
        <position position="248"/>
    </location>
    <ligand>
        <name>FMN</name>
        <dbReference type="ChEBI" id="CHEBI:58210"/>
    </ligand>
</feature>
<feature type="binding site" evidence="6">
    <location>
        <begin position="323"/>
        <end position="324"/>
    </location>
    <ligand>
        <name>FMN</name>
        <dbReference type="ChEBI" id="CHEBI:58210"/>
    </ligand>
</feature>
<evidence type="ECO:0000256" key="3">
    <source>
        <dbReference type="ARBA" id="ARBA00022643"/>
    </source>
</evidence>
<evidence type="ECO:0000256" key="5">
    <source>
        <dbReference type="ARBA" id="ARBA00023002"/>
    </source>
</evidence>
<comment type="cofactor">
    <cofactor evidence="6">
        <name>FMN</name>
        <dbReference type="ChEBI" id="CHEBI:58210"/>
    </cofactor>
    <text evidence="6">Binds 1 FMN per subunit.</text>
</comment>
<keyword evidence="3 6" id="KW-0288">FMN</keyword>
<comment type="function">
    <text evidence="6">Catalyzes the conversion of dihydroorotate to orotate.</text>
</comment>
<evidence type="ECO:0000256" key="2">
    <source>
        <dbReference type="ARBA" id="ARBA00022630"/>
    </source>
</evidence>
<feature type="binding site" evidence="6">
    <location>
        <position position="274"/>
    </location>
    <ligand>
        <name>FMN</name>
        <dbReference type="ChEBI" id="CHEBI:58210"/>
    </ligand>
</feature>
<dbReference type="EMBL" id="BAABDD010000005">
    <property type="protein sequence ID" value="GAA3736729.1"/>
    <property type="molecule type" value="Genomic_DNA"/>
</dbReference>
<feature type="binding site" evidence="6">
    <location>
        <position position="100"/>
    </location>
    <ligand>
        <name>substrate</name>
    </ligand>
</feature>
<feature type="binding site" evidence="6">
    <location>
        <begin position="100"/>
        <end position="101"/>
    </location>
    <ligand>
        <name>FMN</name>
        <dbReference type="ChEBI" id="CHEBI:58210"/>
    </ligand>
</feature>
<feature type="binding site" evidence="6">
    <location>
        <begin position="301"/>
        <end position="302"/>
    </location>
    <ligand>
        <name>FMN</name>
        <dbReference type="ChEBI" id="CHEBI:58210"/>
    </ligand>
</feature>
<feature type="binding site" evidence="6">
    <location>
        <begin position="249"/>
        <end position="250"/>
    </location>
    <ligand>
        <name>substrate</name>
    </ligand>
</feature>
<proteinExistence type="inferred from homology"/>
<evidence type="ECO:0000256" key="4">
    <source>
        <dbReference type="ARBA" id="ARBA00022975"/>
    </source>
</evidence>
<dbReference type="InterPro" id="IPR049622">
    <property type="entry name" value="Dihydroorotate_DH_I"/>
</dbReference>
<evidence type="ECO:0000256" key="6">
    <source>
        <dbReference type="HAMAP-Rule" id="MF_00224"/>
    </source>
</evidence>
<gene>
    <name evidence="6" type="primary">pyrD</name>
    <name evidence="8" type="ORF">GCM10022402_16070</name>
</gene>
<dbReference type="InterPro" id="IPR033888">
    <property type="entry name" value="DHOD_1B"/>
</dbReference>
<dbReference type="Pfam" id="PF01180">
    <property type="entry name" value="DHO_dh"/>
    <property type="match status" value="1"/>
</dbReference>
<organism evidence="8 9">
    <name type="scientific">Salinactinospora qingdaonensis</name>
    <dbReference type="NCBI Taxonomy" id="702744"/>
    <lineage>
        <taxon>Bacteria</taxon>
        <taxon>Bacillati</taxon>
        <taxon>Actinomycetota</taxon>
        <taxon>Actinomycetes</taxon>
        <taxon>Streptosporangiales</taxon>
        <taxon>Nocardiopsidaceae</taxon>
        <taxon>Salinactinospora</taxon>
    </lineage>
</organism>
<comment type="catalytic activity">
    <reaction evidence="6">
        <text>(S)-dihydroorotate + A = orotate + AH2</text>
        <dbReference type="Rhea" id="RHEA:18073"/>
        <dbReference type="ChEBI" id="CHEBI:13193"/>
        <dbReference type="ChEBI" id="CHEBI:17499"/>
        <dbReference type="ChEBI" id="CHEBI:30839"/>
        <dbReference type="ChEBI" id="CHEBI:30864"/>
    </reaction>
</comment>
<dbReference type="HAMAP" id="MF_00224">
    <property type="entry name" value="DHO_dh_type1"/>
    <property type="match status" value="1"/>
</dbReference>
<feature type="active site" description="Nucleophile" evidence="6">
    <location>
        <position position="185"/>
    </location>
</feature>
<comment type="caution">
    <text evidence="8">The sequence shown here is derived from an EMBL/GenBank/DDBJ whole genome shotgun (WGS) entry which is preliminary data.</text>
</comment>
<dbReference type="PROSITE" id="PS00912">
    <property type="entry name" value="DHODEHASE_2"/>
    <property type="match status" value="1"/>
</dbReference>
<keyword evidence="4 6" id="KW-0665">Pyrimidine biosynthesis</keyword>
<evidence type="ECO:0000313" key="8">
    <source>
        <dbReference type="EMBL" id="GAA3736729.1"/>
    </source>
</evidence>
<dbReference type="InterPro" id="IPR050074">
    <property type="entry name" value="DHO_dehydrogenase"/>
</dbReference>
<keyword evidence="6" id="KW-0963">Cytoplasm</keyword>
<dbReference type="PANTHER" id="PTHR48109">
    <property type="entry name" value="DIHYDROOROTATE DEHYDROGENASE (QUINONE), MITOCHONDRIAL-RELATED"/>
    <property type="match status" value="1"/>
</dbReference>